<dbReference type="AlphaFoldDB" id="A0A642UGQ9"/>
<sequence>MSANIITSVNIIGISSGGPYSSAFDECLAKFHWELSAAERHPVDQFLSGHEKIMAEKKAELNRINFNHQMFLKDEILKNCQAPNPVAFGRFARTSAESHNAYMNGDEAIIHDFRQKWNAETEADAKLRLEADATARLKVTRNKYDQKSMESIIRTFHINAEDQRKIHQAEHGVNQSYNAAEVTYKAKVDQLASKCFAGTSIKSVRMPPASLVFVRESGATMIPMALRRTQFFP</sequence>
<organism evidence="1 2">
    <name type="scientific">Diutina rugosa</name>
    <name type="common">Yeast</name>
    <name type="synonym">Candida rugosa</name>
    <dbReference type="NCBI Taxonomy" id="5481"/>
    <lineage>
        <taxon>Eukaryota</taxon>
        <taxon>Fungi</taxon>
        <taxon>Dikarya</taxon>
        <taxon>Ascomycota</taxon>
        <taxon>Saccharomycotina</taxon>
        <taxon>Pichiomycetes</taxon>
        <taxon>Debaryomycetaceae</taxon>
        <taxon>Diutina</taxon>
    </lineage>
</organism>
<dbReference type="EMBL" id="SWFT01000139">
    <property type="protein sequence ID" value="KAA8898614.1"/>
    <property type="molecule type" value="Genomic_DNA"/>
</dbReference>
<comment type="caution">
    <text evidence="1">The sequence shown here is derived from an EMBL/GenBank/DDBJ whole genome shotgun (WGS) entry which is preliminary data.</text>
</comment>
<reference evidence="1 2" key="1">
    <citation type="submission" date="2019-07" db="EMBL/GenBank/DDBJ databases">
        <title>Genome assembly of two rare yeast pathogens: Diutina rugosa and Trichomonascus ciferrii.</title>
        <authorList>
            <person name="Mixao V."/>
            <person name="Saus E."/>
            <person name="Hansen A."/>
            <person name="Lass-Flor C."/>
            <person name="Gabaldon T."/>
        </authorList>
    </citation>
    <scope>NUCLEOTIDE SEQUENCE [LARGE SCALE GENOMIC DNA]</scope>
    <source>
        <strain evidence="1 2">CBS 613</strain>
    </source>
</reference>
<name>A0A642UGQ9_DIURU</name>
<gene>
    <name evidence="1" type="ORF">DIURU_004634</name>
</gene>
<dbReference type="Proteomes" id="UP000449547">
    <property type="component" value="Unassembled WGS sequence"/>
</dbReference>
<accession>A0A642UGQ9</accession>
<dbReference type="GeneID" id="54783285"/>
<protein>
    <submittedName>
        <fullName evidence="1">Uncharacterized protein</fullName>
    </submittedName>
</protein>
<evidence type="ECO:0000313" key="1">
    <source>
        <dbReference type="EMBL" id="KAA8898614.1"/>
    </source>
</evidence>
<proteinExistence type="predicted"/>
<dbReference type="VEuPathDB" id="FungiDB:DIURU_004634"/>
<keyword evidence="2" id="KW-1185">Reference proteome</keyword>
<evidence type="ECO:0000313" key="2">
    <source>
        <dbReference type="Proteomes" id="UP000449547"/>
    </source>
</evidence>
<dbReference type="RefSeq" id="XP_034010598.1">
    <property type="nucleotide sequence ID" value="XM_034157529.1"/>
</dbReference>